<keyword evidence="7" id="KW-0413">Isomerase</keyword>
<evidence type="ECO:0000256" key="6">
    <source>
        <dbReference type="ARBA" id="ARBA00023136"/>
    </source>
</evidence>
<comment type="caution">
    <text evidence="10">The sequence shown here is derived from an EMBL/GenBank/DDBJ whole genome shotgun (WGS) entry which is preliminary data.</text>
</comment>
<dbReference type="Pfam" id="PF18916">
    <property type="entry name" value="Lycopene_cyc"/>
    <property type="match status" value="1"/>
</dbReference>
<feature type="transmembrane region" description="Helical" evidence="8">
    <location>
        <begin position="6"/>
        <end position="24"/>
    </location>
</feature>
<accession>A0A8J3FHJ6</accession>
<comment type="pathway">
    <text evidence="2">Carotenoid biosynthesis.</text>
</comment>
<dbReference type="GO" id="GO:0016872">
    <property type="term" value="F:intramolecular lyase activity"/>
    <property type="evidence" value="ECO:0007669"/>
    <property type="project" value="InterPro"/>
</dbReference>
<evidence type="ECO:0000256" key="8">
    <source>
        <dbReference type="SAM" id="Phobius"/>
    </source>
</evidence>
<protein>
    <submittedName>
        <fullName evidence="10">Lycopene cyclase</fullName>
    </submittedName>
</protein>
<organism evidence="10 11">
    <name type="scientific">Pilimelia terevasa</name>
    <dbReference type="NCBI Taxonomy" id="53372"/>
    <lineage>
        <taxon>Bacteria</taxon>
        <taxon>Bacillati</taxon>
        <taxon>Actinomycetota</taxon>
        <taxon>Actinomycetes</taxon>
        <taxon>Micromonosporales</taxon>
        <taxon>Micromonosporaceae</taxon>
        <taxon>Pilimelia</taxon>
    </lineage>
</organism>
<keyword evidence="6 8" id="KW-0472">Membrane</keyword>
<dbReference type="AlphaFoldDB" id="A0A8J3FHJ6"/>
<dbReference type="GO" id="GO:0016020">
    <property type="term" value="C:membrane"/>
    <property type="evidence" value="ECO:0007669"/>
    <property type="project" value="UniProtKB-SubCell"/>
</dbReference>
<keyword evidence="11" id="KW-1185">Reference proteome</keyword>
<evidence type="ECO:0000256" key="1">
    <source>
        <dbReference type="ARBA" id="ARBA00004141"/>
    </source>
</evidence>
<dbReference type="EMBL" id="BMQC01000005">
    <property type="protein sequence ID" value="GGK26244.1"/>
    <property type="molecule type" value="Genomic_DNA"/>
</dbReference>
<dbReference type="GO" id="GO:0016117">
    <property type="term" value="P:carotenoid biosynthetic process"/>
    <property type="evidence" value="ECO:0007669"/>
    <property type="project" value="UniProtKB-KW"/>
</dbReference>
<evidence type="ECO:0000256" key="4">
    <source>
        <dbReference type="ARBA" id="ARBA00022746"/>
    </source>
</evidence>
<keyword evidence="4" id="KW-0125">Carotenoid biosynthesis</keyword>
<feature type="transmembrane region" description="Helical" evidence="8">
    <location>
        <begin position="36"/>
        <end position="60"/>
    </location>
</feature>
<sequence length="105" mass="11701">MGQLTYLAVLGGCLVAVAWLEPALRLRVYRHRRRLLWTVLPVALLFGLWDVAALAAGHWWLDPAQTTGVRLGPLPLDEALFLLVIPVCAIYGYEAVAAVLARRRR</sequence>
<proteinExistence type="predicted"/>
<evidence type="ECO:0000256" key="3">
    <source>
        <dbReference type="ARBA" id="ARBA00022692"/>
    </source>
</evidence>
<dbReference type="NCBIfam" id="TIGR03462">
    <property type="entry name" value="CarR_dom_SF"/>
    <property type="match status" value="1"/>
</dbReference>
<evidence type="ECO:0000256" key="7">
    <source>
        <dbReference type="ARBA" id="ARBA00023235"/>
    </source>
</evidence>
<dbReference type="GO" id="GO:0045436">
    <property type="term" value="F:lycopene beta cyclase activity"/>
    <property type="evidence" value="ECO:0007669"/>
    <property type="project" value="UniProtKB-ARBA"/>
</dbReference>
<feature type="domain" description="Lycopene cyclase" evidence="9">
    <location>
        <begin position="5"/>
        <end position="94"/>
    </location>
</feature>
<reference evidence="10" key="1">
    <citation type="journal article" date="2014" name="Int. J. Syst. Evol. Microbiol.">
        <title>Complete genome sequence of Corynebacterium casei LMG S-19264T (=DSM 44701T), isolated from a smear-ripened cheese.</title>
        <authorList>
            <consortium name="US DOE Joint Genome Institute (JGI-PGF)"/>
            <person name="Walter F."/>
            <person name="Albersmeier A."/>
            <person name="Kalinowski J."/>
            <person name="Ruckert C."/>
        </authorList>
    </citation>
    <scope>NUCLEOTIDE SEQUENCE</scope>
    <source>
        <strain evidence="10">JCM 3091</strain>
    </source>
</reference>
<keyword evidence="5 8" id="KW-1133">Transmembrane helix</keyword>
<evidence type="ECO:0000256" key="5">
    <source>
        <dbReference type="ARBA" id="ARBA00022989"/>
    </source>
</evidence>
<evidence type="ECO:0000313" key="10">
    <source>
        <dbReference type="EMBL" id="GGK26244.1"/>
    </source>
</evidence>
<comment type="subcellular location">
    <subcellularLocation>
        <location evidence="1">Membrane</location>
        <topology evidence="1">Multi-pass membrane protein</topology>
    </subcellularLocation>
</comment>
<dbReference type="Proteomes" id="UP000662200">
    <property type="component" value="Unassembled WGS sequence"/>
</dbReference>
<dbReference type="RefSeq" id="WP_189113821.1">
    <property type="nucleotide sequence ID" value="NZ_BMQC01000005.1"/>
</dbReference>
<keyword evidence="3 8" id="KW-0812">Transmembrane</keyword>
<evidence type="ECO:0000259" key="9">
    <source>
        <dbReference type="Pfam" id="PF18916"/>
    </source>
</evidence>
<gene>
    <name evidence="10" type="ORF">GCM10010124_18630</name>
</gene>
<evidence type="ECO:0000256" key="2">
    <source>
        <dbReference type="ARBA" id="ARBA00004829"/>
    </source>
</evidence>
<reference evidence="10" key="2">
    <citation type="submission" date="2020-09" db="EMBL/GenBank/DDBJ databases">
        <authorList>
            <person name="Sun Q."/>
            <person name="Ohkuma M."/>
        </authorList>
    </citation>
    <scope>NUCLEOTIDE SEQUENCE</scope>
    <source>
        <strain evidence="10">JCM 3091</strain>
    </source>
</reference>
<name>A0A8J3FHJ6_9ACTN</name>
<feature type="transmembrane region" description="Helical" evidence="8">
    <location>
        <begin position="80"/>
        <end position="101"/>
    </location>
</feature>
<evidence type="ECO:0000313" key="11">
    <source>
        <dbReference type="Proteomes" id="UP000662200"/>
    </source>
</evidence>
<dbReference type="InterPro" id="IPR017825">
    <property type="entry name" value="Lycopene_cyclase_dom"/>
</dbReference>